<evidence type="ECO:0000313" key="4">
    <source>
        <dbReference type="Proteomes" id="UP000807342"/>
    </source>
</evidence>
<accession>A0A9P5XIP2</accession>
<keyword evidence="2" id="KW-0812">Transmembrane</keyword>
<keyword evidence="2" id="KW-0472">Membrane</keyword>
<feature type="region of interest" description="Disordered" evidence="1">
    <location>
        <begin position="109"/>
        <end position="155"/>
    </location>
</feature>
<keyword evidence="4" id="KW-1185">Reference proteome</keyword>
<organism evidence="3 4">
    <name type="scientific">Macrolepiota fuliginosa MF-IS2</name>
    <dbReference type="NCBI Taxonomy" id="1400762"/>
    <lineage>
        <taxon>Eukaryota</taxon>
        <taxon>Fungi</taxon>
        <taxon>Dikarya</taxon>
        <taxon>Basidiomycota</taxon>
        <taxon>Agaricomycotina</taxon>
        <taxon>Agaricomycetes</taxon>
        <taxon>Agaricomycetidae</taxon>
        <taxon>Agaricales</taxon>
        <taxon>Agaricineae</taxon>
        <taxon>Agaricaceae</taxon>
        <taxon>Macrolepiota</taxon>
    </lineage>
</organism>
<sequence length="155" mass="17318">MFWFPILAVDTVLFLLAVGIVIRNWQQSLPESGRVGPSLVTIILRDNLGYFFCAFAIYLTTTVVWFTAEAQYYSIPACFSYSVVTIMGCRLILNLCDAYYNPEDYAVRGSSEWSSPLSGGRSRSHSISRRTGTNASRPRAVELTVLSESERSHNG</sequence>
<comment type="caution">
    <text evidence="3">The sequence shown here is derived from an EMBL/GenBank/DDBJ whole genome shotgun (WGS) entry which is preliminary data.</text>
</comment>
<feature type="transmembrane region" description="Helical" evidence="2">
    <location>
        <begin position="6"/>
        <end position="26"/>
    </location>
</feature>
<dbReference type="AlphaFoldDB" id="A0A9P5XIP2"/>
<feature type="transmembrane region" description="Helical" evidence="2">
    <location>
        <begin position="72"/>
        <end position="93"/>
    </location>
</feature>
<evidence type="ECO:0000256" key="2">
    <source>
        <dbReference type="SAM" id="Phobius"/>
    </source>
</evidence>
<gene>
    <name evidence="3" type="ORF">P691DRAFT_773108</name>
</gene>
<dbReference type="OrthoDB" id="3349377at2759"/>
<dbReference type="Proteomes" id="UP000807342">
    <property type="component" value="Unassembled WGS sequence"/>
</dbReference>
<evidence type="ECO:0000313" key="3">
    <source>
        <dbReference type="EMBL" id="KAF9451440.1"/>
    </source>
</evidence>
<dbReference type="EMBL" id="MU151085">
    <property type="protein sequence ID" value="KAF9451440.1"/>
    <property type="molecule type" value="Genomic_DNA"/>
</dbReference>
<name>A0A9P5XIP2_9AGAR</name>
<proteinExistence type="predicted"/>
<feature type="transmembrane region" description="Helical" evidence="2">
    <location>
        <begin position="47"/>
        <end position="66"/>
    </location>
</feature>
<protein>
    <submittedName>
        <fullName evidence="3">Uncharacterized protein</fullName>
    </submittedName>
</protein>
<keyword evidence="2" id="KW-1133">Transmembrane helix</keyword>
<reference evidence="3" key="1">
    <citation type="submission" date="2020-11" db="EMBL/GenBank/DDBJ databases">
        <authorList>
            <consortium name="DOE Joint Genome Institute"/>
            <person name="Ahrendt S."/>
            <person name="Riley R."/>
            <person name="Andreopoulos W."/>
            <person name="Labutti K."/>
            <person name="Pangilinan J."/>
            <person name="Ruiz-Duenas F.J."/>
            <person name="Barrasa J.M."/>
            <person name="Sanchez-Garcia M."/>
            <person name="Camarero S."/>
            <person name="Miyauchi S."/>
            <person name="Serrano A."/>
            <person name="Linde D."/>
            <person name="Babiker R."/>
            <person name="Drula E."/>
            <person name="Ayuso-Fernandez I."/>
            <person name="Pacheco R."/>
            <person name="Padilla G."/>
            <person name="Ferreira P."/>
            <person name="Barriuso J."/>
            <person name="Kellner H."/>
            <person name="Castanera R."/>
            <person name="Alfaro M."/>
            <person name="Ramirez L."/>
            <person name="Pisabarro A.G."/>
            <person name="Kuo A."/>
            <person name="Tritt A."/>
            <person name="Lipzen A."/>
            <person name="He G."/>
            <person name="Yan M."/>
            <person name="Ng V."/>
            <person name="Cullen D."/>
            <person name="Martin F."/>
            <person name="Rosso M.-N."/>
            <person name="Henrissat B."/>
            <person name="Hibbett D."/>
            <person name="Martinez A.T."/>
            <person name="Grigoriev I.V."/>
        </authorList>
    </citation>
    <scope>NUCLEOTIDE SEQUENCE</scope>
    <source>
        <strain evidence="3">MF-IS2</strain>
    </source>
</reference>
<evidence type="ECO:0000256" key="1">
    <source>
        <dbReference type="SAM" id="MobiDB-lite"/>
    </source>
</evidence>